<evidence type="ECO:0000313" key="3">
    <source>
        <dbReference type="Proteomes" id="UP000027180"/>
    </source>
</evidence>
<evidence type="ECO:0000313" key="2">
    <source>
        <dbReference type="EMBL" id="AIC30019.1"/>
    </source>
</evidence>
<geneLocation type="plasmid" evidence="2 3">
    <name>pRetIE4771b</name>
</geneLocation>
<dbReference type="Pfam" id="PF07728">
    <property type="entry name" value="AAA_5"/>
    <property type="match status" value="1"/>
</dbReference>
<dbReference type="KEGG" id="rei:IE4771_PB00291"/>
<keyword evidence="2" id="KW-0614">Plasmid</keyword>
<dbReference type="AlphaFoldDB" id="A0A060I8I3"/>
<sequence>MYEEGWAAVAWQIDAQLGDRGVGPAGSGKSLIPEDIAEKLGLPFYYNGPLPSEYKLTGYKDAVGRYHATPFRKAFEHGGVYLFDEIDACSAQALVAFNTVLANGLCDFPDGIVRQHPNLGCLAAANNYGEGHDHVRRARTDRWSDFGSFWHRRDRI</sequence>
<gene>
    <name evidence="2" type="ORF">IE4771_PB00291</name>
</gene>
<dbReference type="InterPro" id="IPR011704">
    <property type="entry name" value="ATPase_dyneun-rel_AAA"/>
</dbReference>
<dbReference type="SUPFAM" id="SSF52540">
    <property type="entry name" value="P-loop containing nucleoside triphosphate hydrolases"/>
    <property type="match status" value="1"/>
</dbReference>
<feature type="domain" description="ATPase dynein-related AAA" evidence="1">
    <location>
        <begin position="22"/>
        <end position="129"/>
    </location>
</feature>
<dbReference type="GO" id="GO:0016887">
    <property type="term" value="F:ATP hydrolysis activity"/>
    <property type="evidence" value="ECO:0007669"/>
    <property type="project" value="InterPro"/>
</dbReference>
<dbReference type="GO" id="GO:0005524">
    <property type="term" value="F:ATP binding"/>
    <property type="evidence" value="ECO:0007669"/>
    <property type="project" value="InterPro"/>
</dbReference>
<dbReference type="InterPro" id="IPR027417">
    <property type="entry name" value="P-loop_NTPase"/>
</dbReference>
<dbReference type="HOGENOM" id="CLU_1685163_0_0_5"/>
<accession>A0A060I8I3</accession>
<proteinExistence type="predicted"/>
<dbReference type="Proteomes" id="UP000027180">
    <property type="component" value="Plasmid pRetIE4771b"/>
</dbReference>
<dbReference type="Gene3D" id="3.40.50.300">
    <property type="entry name" value="P-loop containing nucleotide triphosphate hydrolases"/>
    <property type="match status" value="1"/>
</dbReference>
<organism evidence="2 3">
    <name type="scientific">Rhizobium etli bv. mimosae str. IE4771</name>
    <dbReference type="NCBI Taxonomy" id="1432050"/>
    <lineage>
        <taxon>Bacteria</taxon>
        <taxon>Pseudomonadati</taxon>
        <taxon>Pseudomonadota</taxon>
        <taxon>Alphaproteobacteria</taxon>
        <taxon>Hyphomicrobiales</taxon>
        <taxon>Rhizobiaceae</taxon>
        <taxon>Rhizobium/Agrobacterium group</taxon>
        <taxon>Rhizobium</taxon>
    </lineage>
</organism>
<protein>
    <submittedName>
        <fullName evidence="2">P-loop NTPase domain-containing protein</fullName>
    </submittedName>
</protein>
<name>A0A060I8I3_RHIET</name>
<reference evidence="2 3" key="1">
    <citation type="submission" date="2013-12" db="EMBL/GenBank/DDBJ databases">
        <title>Complete genome sequence of Rhizobium etli bv. mimosae IE4771.</title>
        <authorList>
            <person name="Bustos P."/>
            <person name="Santamaria R.I."/>
            <person name="Lozano L."/>
            <person name="Ormeno-Orrillo E."/>
            <person name="Rogel M.A."/>
            <person name="Romero D."/>
            <person name="Cevallos M.A."/>
            <person name="Martinez-Romero E."/>
            <person name="Gonzalez V."/>
        </authorList>
    </citation>
    <scope>NUCLEOTIDE SEQUENCE [LARGE SCALE GENOMIC DNA]</scope>
    <source>
        <strain evidence="2 3">IE4771</strain>
        <plasmid evidence="3">Plasmid pRetIE4771b</plasmid>
    </source>
</reference>
<dbReference type="EMBL" id="CP006988">
    <property type="protein sequence ID" value="AIC30019.1"/>
    <property type="molecule type" value="Genomic_DNA"/>
</dbReference>
<evidence type="ECO:0000259" key="1">
    <source>
        <dbReference type="Pfam" id="PF07728"/>
    </source>
</evidence>